<keyword evidence="4" id="KW-1185">Reference proteome</keyword>
<gene>
    <name evidence="3" type="ORF">GCM10012289_17720</name>
</gene>
<organism evidence="3 4">
    <name type="scientific">Nonomuraea cavernae</name>
    <dbReference type="NCBI Taxonomy" id="2045107"/>
    <lineage>
        <taxon>Bacteria</taxon>
        <taxon>Bacillati</taxon>
        <taxon>Actinomycetota</taxon>
        <taxon>Actinomycetes</taxon>
        <taxon>Streptosporangiales</taxon>
        <taxon>Streptosporangiaceae</taxon>
        <taxon>Nonomuraea</taxon>
    </lineage>
</organism>
<evidence type="ECO:0008006" key="5">
    <source>
        <dbReference type="Google" id="ProtNLM"/>
    </source>
</evidence>
<feature type="region of interest" description="Disordered" evidence="1">
    <location>
        <begin position="1"/>
        <end position="42"/>
    </location>
</feature>
<evidence type="ECO:0000256" key="1">
    <source>
        <dbReference type="SAM" id="MobiDB-lite"/>
    </source>
</evidence>
<dbReference type="NCBIfam" id="TIGR01167">
    <property type="entry name" value="LPXTG_anchor"/>
    <property type="match status" value="1"/>
</dbReference>
<protein>
    <recommendedName>
        <fullName evidence="5">Gram-positive cocci surface proteins LPxTG domain-containing protein</fullName>
    </recommendedName>
</protein>
<feature type="compositionally biased region" description="Polar residues" evidence="1">
    <location>
        <begin position="1"/>
        <end position="12"/>
    </location>
</feature>
<dbReference type="AlphaFoldDB" id="A0A917YT61"/>
<sequence>MASAARTASTLDPSPFPYPPKPDQHAETDSDTDTDGHIESRTDVEVFVEVDDLDRNRYWRRGGCSGGACGEKSGAELPMTGAPVQTLAAIGAGMLFLGASGTMIAVRRRRSSSAS</sequence>
<keyword evidence="2" id="KW-0812">Transmembrane</keyword>
<feature type="transmembrane region" description="Helical" evidence="2">
    <location>
        <begin position="87"/>
        <end position="106"/>
    </location>
</feature>
<name>A0A917YT61_9ACTN</name>
<evidence type="ECO:0000256" key="2">
    <source>
        <dbReference type="SAM" id="Phobius"/>
    </source>
</evidence>
<comment type="caution">
    <text evidence="3">The sequence shown here is derived from an EMBL/GenBank/DDBJ whole genome shotgun (WGS) entry which is preliminary data.</text>
</comment>
<proteinExistence type="predicted"/>
<dbReference type="EMBL" id="BMNH01000003">
    <property type="protein sequence ID" value="GGO65614.1"/>
    <property type="molecule type" value="Genomic_DNA"/>
</dbReference>
<feature type="compositionally biased region" description="Basic and acidic residues" evidence="1">
    <location>
        <begin position="22"/>
        <end position="42"/>
    </location>
</feature>
<evidence type="ECO:0000313" key="4">
    <source>
        <dbReference type="Proteomes" id="UP000646523"/>
    </source>
</evidence>
<accession>A0A917YT61</accession>
<evidence type="ECO:0000313" key="3">
    <source>
        <dbReference type="EMBL" id="GGO65614.1"/>
    </source>
</evidence>
<dbReference type="Proteomes" id="UP000646523">
    <property type="component" value="Unassembled WGS sequence"/>
</dbReference>
<keyword evidence="2" id="KW-0472">Membrane</keyword>
<keyword evidence="2" id="KW-1133">Transmembrane helix</keyword>
<reference evidence="3" key="1">
    <citation type="journal article" date="2014" name="Int. J. Syst. Evol. Microbiol.">
        <title>Complete genome sequence of Corynebacterium casei LMG S-19264T (=DSM 44701T), isolated from a smear-ripened cheese.</title>
        <authorList>
            <consortium name="US DOE Joint Genome Institute (JGI-PGF)"/>
            <person name="Walter F."/>
            <person name="Albersmeier A."/>
            <person name="Kalinowski J."/>
            <person name="Ruckert C."/>
        </authorList>
    </citation>
    <scope>NUCLEOTIDE SEQUENCE</scope>
    <source>
        <strain evidence="3">CGMCC 4.7368</strain>
    </source>
</reference>
<reference evidence="3" key="2">
    <citation type="submission" date="2020-09" db="EMBL/GenBank/DDBJ databases">
        <authorList>
            <person name="Sun Q."/>
            <person name="Zhou Y."/>
        </authorList>
    </citation>
    <scope>NUCLEOTIDE SEQUENCE</scope>
    <source>
        <strain evidence="3">CGMCC 4.7368</strain>
    </source>
</reference>